<comment type="caution">
    <text evidence="1">The sequence shown here is derived from an EMBL/GenBank/DDBJ whole genome shotgun (WGS) entry which is preliminary data.</text>
</comment>
<accession>A0AAV6VTU1</accession>
<dbReference type="EMBL" id="JAFNEN010000030">
    <property type="protein sequence ID" value="KAG8199186.1"/>
    <property type="molecule type" value="Genomic_DNA"/>
</dbReference>
<evidence type="ECO:0000313" key="2">
    <source>
        <dbReference type="Proteomes" id="UP000827092"/>
    </source>
</evidence>
<reference evidence="1 2" key="1">
    <citation type="journal article" date="2022" name="Nat. Ecol. Evol.">
        <title>A masculinizing supergene underlies an exaggerated male reproductive morph in a spider.</title>
        <authorList>
            <person name="Hendrickx F."/>
            <person name="De Corte Z."/>
            <person name="Sonet G."/>
            <person name="Van Belleghem S.M."/>
            <person name="Kostlbacher S."/>
            <person name="Vangestel C."/>
        </authorList>
    </citation>
    <scope>NUCLEOTIDE SEQUENCE [LARGE SCALE GENOMIC DNA]</scope>
    <source>
        <strain evidence="1">W744_W776</strain>
    </source>
</reference>
<dbReference type="Proteomes" id="UP000827092">
    <property type="component" value="Unassembled WGS sequence"/>
</dbReference>
<gene>
    <name evidence="1" type="ORF">JTE90_016015</name>
</gene>
<protein>
    <submittedName>
        <fullName evidence="1">Uncharacterized protein</fullName>
    </submittedName>
</protein>
<sequence>MGILPGTISKALNHPLALIPGYILPPSHKRSPIQRNVFRESNVCFSAPILPRSTFSKGGGLRVLRMRPLPSSLVAPPSVGRSSLAAVSGMAVL</sequence>
<name>A0AAV6VTU1_9ARAC</name>
<keyword evidence="2" id="KW-1185">Reference proteome</keyword>
<organism evidence="1 2">
    <name type="scientific">Oedothorax gibbosus</name>
    <dbReference type="NCBI Taxonomy" id="931172"/>
    <lineage>
        <taxon>Eukaryota</taxon>
        <taxon>Metazoa</taxon>
        <taxon>Ecdysozoa</taxon>
        <taxon>Arthropoda</taxon>
        <taxon>Chelicerata</taxon>
        <taxon>Arachnida</taxon>
        <taxon>Araneae</taxon>
        <taxon>Araneomorphae</taxon>
        <taxon>Entelegynae</taxon>
        <taxon>Araneoidea</taxon>
        <taxon>Linyphiidae</taxon>
        <taxon>Erigoninae</taxon>
        <taxon>Oedothorax</taxon>
    </lineage>
</organism>
<evidence type="ECO:0000313" key="1">
    <source>
        <dbReference type="EMBL" id="KAG8199186.1"/>
    </source>
</evidence>
<proteinExistence type="predicted"/>
<dbReference type="AlphaFoldDB" id="A0AAV6VTU1"/>